<dbReference type="InterPro" id="IPR006157">
    <property type="entry name" value="FolB_dom"/>
</dbReference>
<proteinExistence type="predicted"/>
<dbReference type="Gene3D" id="3.30.1130.10">
    <property type="match status" value="1"/>
</dbReference>
<evidence type="ECO:0000313" key="3">
    <source>
        <dbReference type="Proteomes" id="UP001215827"/>
    </source>
</evidence>
<dbReference type="EMBL" id="CP121106">
    <property type="protein sequence ID" value="WFL77350.1"/>
    <property type="molecule type" value="Genomic_DNA"/>
</dbReference>
<accession>A0ABY8FSZ3</accession>
<dbReference type="Pfam" id="PF02152">
    <property type="entry name" value="FolB"/>
    <property type="match status" value="1"/>
</dbReference>
<dbReference type="SUPFAM" id="SSF55620">
    <property type="entry name" value="Tetrahydrobiopterin biosynthesis enzymes-like"/>
    <property type="match status" value="1"/>
</dbReference>
<feature type="domain" description="Dihydroneopterin aldolase/epimerase" evidence="1">
    <location>
        <begin position="10"/>
        <end position="117"/>
    </location>
</feature>
<name>A0ABY8FSZ3_9SPHN</name>
<dbReference type="Proteomes" id="UP001215827">
    <property type="component" value="Chromosome"/>
</dbReference>
<evidence type="ECO:0000259" key="1">
    <source>
        <dbReference type="SMART" id="SM00905"/>
    </source>
</evidence>
<dbReference type="RefSeq" id="WP_278016108.1">
    <property type="nucleotide sequence ID" value="NZ_CP121106.1"/>
</dbReference>
<reference evidence="2 3" key="1">
    <citation type="submission" date="2023-03" db="EMBL/GenBank/DDBJ databases">
        <title>Altererythrobacter sp. CAU 1644 isolated from sand.</title>
        <authorList>
            <person name="Kim W."/>
        </authorList>
    </citation>
    <scope>NUCLEOTIDE SEQUENCE [LARGE SCALE GENOMIC DNA]</scope>
    <source>
        <strain evidence="2 3">CAU 1644</strain>
    </source>
</reference>
<dbReference type="SMART" id="SM00905">
    <property type="entry name" value="FolB"/>
    <property type="match status" value="1"/>
</dbReference>
<keyword evidence="3" id="KW-1185">Reference proteome</keyword>
<organism evidence="2 3">
    <name type="scientific">Altererythrobacter arenosus</name>
    <dbReference type="NCBI Taxonomy" id="3032592"/>
    <lineage>
        <taxon>Bacteria</taxon>
        <taxon>Pseudomonadati</taxon>
        <taxon>Pseudomonadota</taxon>
        <taxon>Alphaproteobacteria</taxon>
        <taxon>Sphingomonadales</taxon>
        <taxon>Erythrobacteraceae</taxon>
        <taxon>Altererythrobacter</taxon>
    </lineage>
</organism>
<gene>
    <name evidence="2" type="ORF">P7228_15370</name>
</gene>
<dbReference type="InterPro" id="IPR043133">
    <property type="entry name" value="GTP-CH-I_C/QueF"/>
</dbReference>
<protein>
    <submittedName>
        <fullName evidence="2">Dihydroneopterin aldolase</fullName>
    </submittedName>
</protein>
<evidence type="ECO:0000313" key="2">
    <source>
        <dbReference type="EMBL" id="WFL77350.1"/>
    </source>
</evidence>
<sequence length="118" mass="12627">MPDATTTTSVRVRDYPVLADIGINPDEVGRRQPLVVSVEIEVAASAIADIADTVDYRRIVAAIDELAAVHIPLIETFAQQLGEKCLAMGHVVRADISIDKPFAITRGMAGTSVRISQA</sequence>